<proteinExistence type="predicted"/>
<comment type="caution">
    <text evidence="1">The sequence shown here is derived from an EMBL/GenBank/DDBJ whole genome shotgun (WGS) entry which is preliminary data.</text>
</comment>
<keyword evidence="2" id="KW-1185">Reference proteome</keyword>
<protein>
    <submittedName>
        <fullName evidence="1">Uncharacterized protein</fullName>
    </submittedName>
</protein>
<organism evidence="1 2">
    <name type="scientific">Cardiocondyla obscurior</name>
    <dbReference type="NCBI Taxonomy" id="286306"/>
    <lineage>
        <taxon>Eukaryota</taxon>
        <taxon>Metazoa</taxon>
        <taxon>Ecdysozoa</taxon>
        <taxon>Arthropoda</taxon>
        <taxon>Hexapoda</taxon>
        <taxon>Insecta</taxon>
        <taxon>Pterygota</taxon>
        <taxon>Neoptera</taxon>
        <taxon>Endopterygota</taxon>
        <taxon>Hymenoptera</taxon>
        <taxon>Apocrita</taxon>
        <taxon>Aculeata</taxon>
        <taxon>Formicoidea</taxon>
        <taxon>Formicidae</taxon>
        <taxon>Myrmicinae</taxon>
        <taxon>Cardiocondyla</taxon>
    </lineage>
</organism>
<name>A0AAW2ECA9_9HYME</name>
<accession>A0AAW2ECA9</accession>
<sequence>MPKLIISISSMQFDIFVFDDNFSRKKKEKKNCDGCLQRQDRNNCFKLQTEQQFVSKKKKTKEKKIGRGRHVIPR</sequence>
<dbReference type="AlphaFoldDB" id="A0AAW2ECA9"/>
<dbReference type="Proteomes" id="UP001430953">
    <property type="component" value="Unassembled WGS sequence"/>
</dbReference>
<gene>
    <name evidence="1" type="ORF">PUN28_018838</name>
</gene>
<evidence type="ECO:0000313" key="1">
    <source>
        <dbReference type="EMBL" id="KAL0101301.1"/>
    </source>
</evidence>
<evidence type="ECO:0000313" key="2">
    <source>
        <dbReference type="Proteomes" id="UP001430953"/>
    </source>
</evidence>
<dbReference type="EMBL" id="JADYXP020000024">
    <property type="protein sequence ID" value="KAL0101301.1"/>
    <property type="molecule type" value="Genomic_DNA"/>
</dbReference>
<reference evidence="1 2" key="1">
    <citation type="submission" date="2023-03" db="EMBL/GenBank/DDBJ databases">
        <title>High recombination rates correlate with genetic variation in Cardiocondyla obscurior ants.</title>
        <authorList>
            <person name="Errbii M."/>
        </authorList>
    </citation>
    <scope>NUCLEOTIDE SEQUENCE [LARGE SCALE GENOMIC DNA]</scope>
    <source>
        <strain evidence="1">Alpha-2009</strain>
        <tissue evidence="1">Whole body</tissue>
    </source>
</reference>